<keyword evidence="1" id="KW-0813">Transport</keyword>
<dbReference type="PANTHER" id="PTHR43875">
    <property type="entry name" value="MALTODEXTRIN IMPORT ATP-BINDING PROTEIN MSMX"/>
    <property type="match status" value="1"/>
</dbReference>
<dbReference type="InterPro" id="IPR003593">
    <property type="entry name" value="AAA+_ATPase"/>
</dbReference>
<protein>
    <submittedName>
        <fullName evidence="8">ABC transporter ATP-binding protein</fullName>
    </submittedName>
</protein>
<dbReference type="GO" id="GO:0005524">
    <property type="term" value="F:ATP binding"/>
    <property type="evidence" value="ECO:0007669"/>
    <property type="project" value="UniProtKB-KW"/>
</dbReference>
<dbReference type="AlphaFoldDB" id="A0A329QMD8"/>
<dbReference type="GO" id="GO:0140359">
    <property type="term" value="F:ABC-type transporter activity"/>
    <property type="evidence" value="ECO:0007669"/>
    <property type="project" value="InterPro"/>
</dbReference>
<keyword evidence="2" id="KW-1003">Cell membrane</keyword>
<evidence type="ECO:0000256" key="1">
    <source>
        <dbReference type="ARBA" id="ARBA00022448"/>
    </source>
</evidence>
<dbReference type="Gene3D" id="3.40.50.300">
    <property type="entry name" value="P-loop containing nucleotide triphosphate hydrolases"/>
    <property type="match status" value="1"/>
</dbReference>
<dbReference type="SMART" id="SM00382">
    <property type="entry name" value="AAA"/>
    <property type="match status" value="1"/>
</dbReference>
<proteinExistence type="predicted"/>
<comment type="caution">
    <text evidence="8">The sequence shown here is derived from an EMBL/GenBank/DDBJ whole genome shotgun (WGS) entry which is preliminary data.</text>
</comment>
<keyword evidence="6" id="KW-0472">Membrane</keyword>
<dbReference type="PANTHER" id="PTHR43875:SF15">
    <property type="entry name" value="TREHALOSE IMPORT ATP-BINDING PROTEIN SUGC"/>
    <property type="match status" value="1"/>
</dbReference>
<evidence type="ECO:0000256" key="3">
    <source>
        <dbReference type="ARBA" id="ARBA00022741"/>
    </source>
</evidence>
<name>A0A329QMD8_9BACL</name>
<dbReference type="InterPro" id="IPR008995">
    <property type="entry name" value="Mo/tungstate-bd_C_term_dom"/>
</dbReference>
<keyword evidence="5" id="KW-1278">Translocase</keyword>
<feature type="domain" description="ABC transporter" evidence="7">
    <location>
        <begin position="4"/>
        <end position="234"/>
    </location>
</feature>
<dbReference type="FunFam" id="3.40.50.300:FF:000042">
    <property type="entry name" value="Maltose/maltodextrin ABC transporter, ATP-binding protein"/>
    <property type="match status" value="1"/>
</dbReference>
<evidence type="ECO:0000256" key="4">
    <source>
        <dbReference type="ARBA" id="ARBA00022840"/>
    </source>
</evidence>
<dbReference type="SUPFAM" id="SSF52540">
    <property type="entry name" value="P-loop containing nucleoside triphosphate hydrolases"/>
    <property type="match status" value="1"/>
</dbReference>
<dbReference type="RefSeq" id="WP_113054287.1">
    <property type="nucleotide sequence ID" value="NZ_CP175536.1"/>
</dbReference>
<evidence type="ECO:0000313" key="8">
    <source>
        <dbReference type="EMBL" id="RAW13326.1"/>
    </source>
</evidence>
<dbReference type="GO" id="GO:0055052">
    <property type="term" value="C:ATP-binding cassette (ABC) transporter complex, substrate-binding subunit-containing"/>
    <property type="evidence" value="ECO:0007669"/>
    <property type="project" value="TreeGrafter"/>
</dbReference>
<evidence type="ECO:0000313" key="9">
    <source>
        <dbReference type="Proteomes" id="UP000250642"/>
    </source>
</evidence>
<dbReference type="InterPro" id="IPR017871">
    <property type="entry name" value="ABC_transporter-like_CS"/>
</dbReference>
<sequence>MAQIVLKQIEKSFKQDKVIEGLDLTIEDGSFTVLVGPSGCGKSTTLRMIAGLEKETGGEIWIGDHRVNEVEPGKRNVAMVFQNYALYPMMTVKENIEFGLVNRKVPRPERERLIKEITEVVGLAEYLHKKPQALSGGQRQRVALARAMVKSPAVFLMDEPLSNLDAKLRHQMRTELIQLHKRLGATFVFVTHDQVEAMSMGDRIVIMNKGRIQQADSPMKIYNDPDNVFTAQFIGTPPMNVINRERILPFWNGQLHDDIGHIGFRPEKATMTLENRPQTGHIQFSAHIMTRETLGAEIIYQLDSALGLIAVKSFLKPLESAFEVNIIVSMQDLYYFDRNGVRARQHELSETGELIVLGGGYS</sequence>
<dbReference type="PROSITE" id="PS50893">
    <property type="entry name" value="ABC_TRANSPORTER_2"/>
    <property type="match status" value="1"/>
</dbReference>
<dbReference type="InterPro" id="IPR003439">
    <property type="entry name" value="ABC_transporter-like_ATP-bd"/>
</dbReference>
<evidence type="ECO:0000256" key="6">
    <source>
        <dbReference type="ARBA" id="ARBA00023136"/>
    </source>
</evidence>
<reference evidence="8 9" key="1">
    <citation type="submission" date="2018-04" db="EMBL/GenBank/DDBJ databases">
        <title>Paenibacillus taichungensis Genome sequencing and assembly.</title>
        <authorList>
            <person name="Xu J."/>
            <person name="Rensing C."/>
            <person name="Mazhar H.S."/>
        </authorList>
    </citation>
    <scope>NUCLEOTIDE SEQUENCE [LARGE SCALE GENOMIC DNA]</scope>
    <source>
        <strain evidence="8 9">NC1</strain>
    </source>
</reference>
<keyword evidence="4 8" id="KW-0067">ATP-binding</keyword>
<dbReference type="InterPro" id="IPR027417">
    <property type="entry name" value="P-loop_NTPase"/>
</dbReference>
<dbReference type="Proteomes" id="UP000250642">
    <property type="component" value="Unassembled WGS sequence"/>
</dbReference>
<evidence type="ECO:0000256" key="2">
    <source>
        <dbReference type="ARBA" id="ARBA00022475"/>
    </source>
</evidence>
<gene>
    <name evidence="8" type="ORF">DC345_18330</name>
</gene>
<dbReference type="GO" id="GO:0008643">
    <property type="term" value="P:carbohydrate transport"/>
    <property type="evidence" value="ECO:0007669"/>
    <property type="project" value="InterPro"/>
</dbReference>
<dbReference type="PROSITE" id="PS00211">
    <property type="entry name" value="ABC_TRANSPORTER_1"/>
    <property type="match status" value="1"/>
</dbReference>
<dbReference type="Pfam" id="PF00005">
    <property type="entry name" value="ABC_tran"/>
    <property type="match status" value="1"/>
</dbReference>
<dbReference type="InterPro" id="IPR015855">
    <property type="entry name" value="ABC_transpr_MalK-like"/>
</dbReference>
<dbReference type="Gene3D" id="2.40.50.100">
    <property type="match status" value="1"/>
</dbReference>
<dbReference type="CDD" id="cd03301">
    <property type="entry name" value="ABC_MalK_N"/>
    <property type="match status" value="1"/>
</dbReference>
<evidence type="ECO:0000259" key="7">
    <source>
        <dbReference type="PROSITE" id="PS50893"/>
    </source>
</evidence>
<dbReference type="SUPFAM" id="SSF50331">
    <property type="entry name" value="MOP-like"/>
    <property type="match status" value="1"/>
</dbReference>
<keyword evidence="3" id="KW-0547">Nucleotide-binding</keyword>
<dbReference type="EMBL" id="QEVW01000012">
    <property type="protein sequence ID" value="RAW13326.1"/>
    <property type="molecule type" value="Genomic_DNA"/>
</dbReference>
<organism evidence="8 9">
    <name type="scientific">Paenibacillus taichungensis</name>
    <dbReference type="NCBI Taxonomy" id="484184"/>
    <lineage>
        <taxon>Bacteria</taxon>
        <taxon>Bacillati</taxon>
        <taxon>Bacillota</taxon>
        <taxon>Bacilli</taxon>
        <taxon>Bacillales</taxon>
        <taxon>Paenibacillaceae</taxon>
        <taxon>Paenibacillus</taxon>
    </lineage>
</organism>
<evidence type="ECO:0000256" key="5">
    <source>
        <dbReference type="ARBA" id="ARBA00022967"/>
    </source>
</evidence>
<dbReference type="GO" id="GO:0016887">
    <property type="term" value="F:ATP hydrolysis activity"/>
    <property type="evidence" value="ECO:0007669"/>
    <property type="project" value="InterPro"/>
</dbReference>
<dbReference type="InterPro" id="IPR047641">
    <property type="entry name" value="ABC_transpr_MalK/UgpC-like"/>
</dbReference>
<accession>A0A329QMD8</accession>